<sequence>MSTNNFSSPSNVPVDVLNLDVLGHIFVFLAASDQESCAKVCMDWLESAGRYTLPLLDVSDQELVHAIQRSPTVARHIRHIIAPINFELPFHGITFIDRILEPPLHFEQKHMAIESLELHGMRVSPLPPSAFLVPSIITFSTTLRGFTLNHQCQMAPVFFFELLQALGQCKKLESLTLANSVSLEPFLESFQTFNLLARGLERPKLEFLQLVSVSHRERPHVLHTASTADYAWLDDELCPFDLHSLKEIIAGSAAPMEILLPTVKDSLVRLEFCCPFDTKESWSDFEKFRRKPFHLSQLQFFELHFLLSPSSWILDVVYAPMLHSFTLKWVTHIHPQHFTGAFGVIDGKISQLSPGQDYPQHLGCITLVKTEQVESLPVEWLSISFHCASENHVNVTVM</sequence>
<gene>
    <name evidence="1" type="ORF">BT96DRAFT_950235</name>
</gene>
<evidence type="ECO:0000313" key="2">
    <source>
        <dbReference type="Proteomes" id="UP000799118"/>
    </source>
</evidence>
<protein>
    <recommendedName>
        <fullName evidence="3">F-box domain-containing protein</fullName>
    </recommendedName>
</protein>
<dbReference type="AlphaFoldDB" id="A0A6A4GHR8"/>
<proteinExistence type="predicted"/>
<dbReference type="Proteomes" id="UP000799118">
    <property type="component" value="Unassembled WGS sequence"/>
</dbReference>
<keyword evidence="2" id="KW-1185">Reference proteome</keyword>
<accession>A0A6A4GHR8</accession>
<reference evidence="1" key="1">
    <citation type="journal article" date="2019" name="Environ. Microbiol.">
        <title>Fungal ecological strategies reflected in gene transcription - a case study of two litter decomposers.</title>
        <authorList>
            <person name="Barbi F."/>
            <person name="Kohler A."/>
            <person name="Barry K."/>
            <person name="Baskaran P."/>
            <person name="Daum C."/>
            <person name="Fauchery L."/>
            <person name="Ihrmark K."/>
            <person name="Kuo A."/>
            <person name="LaButti K."/>
            <person name="Lipzen A."/>
            <person name="Morin E."/>
            <person name="Grigoriev I.V."/>
            <person name="Henrissat B."/>
            <person name="Lindahl B."/>
            <person name="Martin F."/>
        </authorList>
    </citation>
    <scope>NUCLEOTIDE SEQUENCE</scope>
    <source>
        <strain evidence="1">JB14</strain>
    </source>
</reference>
<name>A0A6A4GHR8_9AGAR</name>
<evidence type="ECO:0008006" key="3">
    <source>
        <dbReference type="Google" id="ProtNLM"/>
    </source>
</evidence>
<evidence type="ECO:0000313" key="1">
    <source>
        <dbReference type="EMBL" id="KAE9384917.1"/>
    </source>
</evidence>
<dbReference type="EMBL" id="ML770061">
    <property type="protein sequence ID" value="KAE9384917.1"/>
    <property type="molecule type" value="Genomic_DNA"/>
</dbReference>
<dbReference type="OrthoDB" id="2825114at2759"/>
<organism evidence="1 2">
    <name type="scientific">Gymnopus androsaceus JB14</name>
    <dbReference type="NCBI Taxonomy" id="1447944"/>
    <lineage>
        <taxon>Eukaryota</taxon>
        <taxon>Fungi</taxon>
        <taxon>Dikarya</taxon>
        <taxon>Basidiomycota</taxon>
        <taxon>Agaricomycotina</taxon>
        <taxon>Agaricomycetes</taxon>
        <taxon>Agaricomycetidae</taxon>
        <taxon>Agaricales</taxon>
        <taxon>Marasmiineae</taxon>
        <taxon>Omphalotaceae</taxon>
        <taxon>Gymnopus</taxon>
    </lineage>
</organism>